<keyword evidence="3" id="KW-0072">Autophagy</keyword>
<evidence type="ECO:0000313" key="6">
    <source>
        <dbReference type="Proteomes" id="UP000298663"/>
    </source>
</evidence>
<reference evidence="5 6" key="1">
    <citation type="journal article" date="2015" name="Genome Biol.">
        <title>Comparative genomics of Steinernema reveals deeply conserved gene regulatory networks.</title>
        <authorList>
            <person name="Dillman A.R."/>
            <person name="Macchietto M."/>
            <person name="Porter C.F."/>
            <person name="Rogers A."/>
            <person name="Williams B."/>
            <person name="Antoshechkin I."/>
            <person name="Lee M.M."/>
            <person name="Goodwin Z."/>
            <person name="Lu X."/>
            <person name="Lewis E.E."/>
            <person name="Goodrich-Blair H."/>
            <person name="Stock S.P."/>
            <person name="Adams B.J."/>
            <person name="Sternberg P.W."/>
            <person name="Mortazavi A."/>
        </authorList>
    </citation>
    <scope>NUCLEOTIDE SEQUENCE [LARGE SCALE GENOMIC DNA]</scope>
    <source>
        <strain evidence="5 6">ALL</strain>
    </source>
</reference>
<accession>A0A4V6A564</accession>
<keyword evidence="1" id="KW-0853">WD repeat</keyword>
<proteinExistence type="inferred from homology"/>
<dbReference type="InterPro" id="IPR001680">
    <property type="entry name" value="WD40_rpt"/>
</dbReference>
<gene>
    <name evidence="5" type="ORF">L596_013759</name>
</gene>
<comment type="caution">
    <text evidence="5">The sequence shown here is derived from an EMBL/GenBank/DDBJ whole genome shotgun (WGS) entry which is preliminary data.</text>
</comment>
<evidence type="ECO:0000256" key="1">
    <source>
        <dbReference type="ARBA" id="ARBA00022574"/>
    </source>
</evidence>
<comment type="similarity">
    <text evidence="4">Belongs to the WD repeat PROPPIN family.</text>
</comment>
<keyword evidence="2" id="KW-0677">Repeat</keyword>
<reference evidence="5 6" key="2">
    <citation type="journal article" date="2019" name="G3 (Bethesda)">
        <title>Hybrid Assembly of the Genome of the Entomopathogenic Nematode Steinernema carpocapsae Identifies the X-Chromosome.</title>
        <authorList>
            <person name="Serra L."/>
            <person name="Macchietto M."/>
            <person name="Macias-Munoz A."/>
            <person name="McGill C.J."/>
            <person name="Rodriguez I.M."/>
            <person name="Rodriguez B."/>
            <person name="Murad R."/>
            <person name="Mortazavi A."/>
        </authorList>
    </citation>
    <scope>NUCLEOTIDE SEQUENCE [LARGE SCALE GENOMIC DNA]</scope>
    <source>
        <strain evidence="5 6">ALL</strain>
    </source>
</reference>
<dbReference type="SMART" id="SM00320">
    <property type="entry name" value="WD40"/>
    <property type="match status" value="3"/>
</dbReference>
<organism evidence="5 6">
    <name type="scientific">Steinernema carpocapsae</name>
    <name type="common">Entomopathogenic nematode</name>
    <dbReference type="NCBI Taxonomy" id="34508"/>
    <lineage>
        <taxon>Eukaryota</taxon>
        <taxon>Metazoa</taxon>
        <taxon>Ecdysozoa</taxon>
        <taxon>Nematoda</taxon>
        <taxon>Chromadorea</taxon>
        <taxon>Rhabditida</taxon>
        <taxon>Tylenchina</taxon>
        <taxon>Panagrolaimomorpha</taxon>
        <taxon>Strongyloidoidea</taxon>
        <taxon>Steinernematidae</taxon>
        <taxon>Steinernema</taxon>
    </lineage>
</organism>
<dbReference type="InterPro" id="IPR048720">
    <property type="entry name" value="PROPPIN"/>
</dbReference>
<evidence type="ECO:0000256" key="2">
    <source>
        <dbReference type="ARBA" id="ARBA00022737"/>
    </source>
</evidence>
<sequence>MYIPSVSINSTGTSLCYGDIDGYFVYSLNDIKQKNFCEKFDQWDPSTELYLAERLNTSKLLLCCSHKDSREVLMIGLKAKQVIMKLDMPSDVLSVRINNESLIICMQHMIRIFIPQTMQAIHTINDIPSNPNGAADLSQTTSMIAYPTFENGGKVVIYDGKNLKAVRVIDAHDGPVVVLKFNKQGTLIATASDKGTVIRVFSVETGVLVHEFQRGVTRFATIYSIAFSEDSQYLACTSNTGTVHLFHLSPRENEPCFPKDSNPISDLVSYLWKSAEAYTPAVVRPKSTSSCVLPVGANSFAACALRIMNNRLHLIVATSEKYLFVYEFDPYKLELSLKSQFELGREEEEKGVGLMNSF</sequence>
<dbReference type="Proteomes" id="UP000298663">
    <property type="component" value="Unassembled WGS sequence"/>
</dbReference>
<dbReference type="InterPro" id="IPR015943">
    <property type="entry name" value="WD40/YVTN_repeat-like_dom_sf"/>
</dbReference>
<protein>
    <recommendedName>
        <fullName evidence="7">WD repeat domain phosphoinositide-interacting protein 2</fullName>
    </recommendedName>
</protein>
<evidence type="ECO:0000256" key="4">
    <source>
        <dbReference type="ARBA" id="ARBA00025740"/>
    </source>
</evidence>
<dbReference type="Pfam" id="PF21032">
    <property type="entry name" value="PROPPIN"/>
    <property type="match status" value="1"/>
</dbReference>
<dbReference type="OrthoDB" id="1667587at2759"/>
<dbReference type="EMBL" id="AZBU02000003">
    <property type="protein sequence ID" value="TKR89695.1"/>
    <property type="molecule type" value="Genomic_DNA"/>
</dbReference>
<dbReference type="AlphaFoldDB" id="A0A4V6A564"/>
<dbReference type="STRING" id="34508.A0A4V6A564"/>
<evidence type="ECO:0000313" key="5">
    <source>
        <dbReference type="EMBL" id="TKR89695.1"/>
    </source>
</evidence>
<evidence type="ECO:0000256" key="3">
    <source>
        <dbReference type="ARBA" id="ARBA00023006"/>
    </source>
</evidence>
<dbReference type="GO" id="GO:0006914">
    <property type="term" value="P:autophagy"/>
    <property type="evidence" value="ECO:0007669"/>
    <property type="project" value="UniProtKB-KW"/>
</dbReference>
<evidence type="ECO:0008006" key="7">
    <source>
        <dbReference type="Google" id="ProtNLM"/>
    </source>
</evidence>
<keyword evidence="6" id="KW-1185">Reference proteome</keyword>
<dbReference type="SUPFAM" id="SSF50978">
    <property type="entry name" value="WD40 repeat-like"/>
    <property type="match status" value="1"/>
</dbReference>
<dbReference type="GO" id="GO:0005737">
    <property type="term" value="C:cytoplasm"/>
    <property type="evidence" value="ECO:0007669"/>
    <property type="project" value="UniProtKB-ARBA"/>
</dbReference>
<dbReference type="InterPro" id="IPR036322">
    <property type="entry name" value="WD40_repeat_dom_sf"/>
</dbReference>
<dbReference type="PANTHER" id="PTHR11227">
    <property type="entry name" value="WD-REPEAT PROTEIN INTERACTING WITH PHOSPHOINOSIDES WIPI -RELATED"/>
    <property type="match status" value="1"/>
</dbReference>
<dbReference type="Gene3D" id="2.130.10.10">
    <property type="entry name" value="YVTN repeat-like/Quinoprotein amine dehydrogenase"/>
    <property type="match status" value="1"/>
</dbReference>
<name>A0A4V6A564_STECR</name>